<dbReference type="EMBL" id="APCN01007114">
    <property type="status" value="NOT_ANNOTATED_CDS"/>
    <property type="molecule type" value="Genomic_DNA"/>
</dbReference>
<keyword evidence="2" id="KW-1185">Reference proteome</keyword>
<accession>A0A182IGH6</accession>
<dbReference type="EnsemblMetazoa" id="AARA014570-RA">
    <property type="protein sequence ID" value="AARA014570-PA"/>
    <property type="gene ID" value="AARA014570"/>
</dbReference>
<evidence type="ECO:0000313" key="2">
    <source>
        <dbReference type="Proteomes" id="UP000075840"/>
    </source>
</evidence>
<evidence type="ECO:0000313" key="1">
    <source>
        <dbReference type="EnsemblMetazoa" id="AARA014570-PA"/>
    </source>
</evidence>
<organism evidence="1 2">
    <name type="scientific">Anopheles arabiensis</name>
    <name type="common">Mosquito</name>
    <dbReference type="NCBI Taxonomy" id="7173"/>
    <lineage>
        <taxon>Eukaryota</taxon>
        <taxon>Metazoa</taxon>
        <taxon>Ecdysozoa</taxon>
        <taxon>Arthropoda</taxon>
        <taxon>Hexapoda</taxon>
        <taxon>Insecta</taxon>
        <taxon>Pterygota</taxon>
        <taxon>Neoptera</taxon>
        <taxon>Endopterygota</taxon>
        <taxon>Diptera</taxon>
        <taxon>Nematocera</taxon>
        <taxon>Culicoidea</taxon>
        <taxon>Culicidae</taxon>
        <taxon>Anophelinae</taxon>
        <taxon>Anopheles</taxon>
    </lineage>
</organism>
<dbReference type="VEuPathDB" id="VectorBase:AARA014570"/>
<dbReference type="AlphaFoldDB" id="A0A182IGH6"/>
<name>A0A182IGH6_ANOAR</name>
<proteinExistence type="predicted"/>
<sequence>MNRNKLMFRSSIFKTTMSGKTRY</sequence>
<reference evidence="1" key="1">
    <citation type="submission" date="2022-08" db="UniProtKB">
        <authorList>
            <consortium name="EnsemblMetazoa"/>
        </authorList>
    </citation>
    <scope>IDENTIFICATION</scope>
    <source>
        <strain evidence="1">Dongola</strain>
    </source>
</reference>
<dbReference type="Proteomes" id="UP000075840">
    <property type="component" value="Unassembled WGS sequence"/>
</dbReference>
<protein>
    <submittedName>
        <fullName evidence="1">Uncharacterized protein</fullName>
    </submittedName>
</protein>